<dbReference type="KEGG" id="hsf:HLASA_1962"/>
<dbReference type="InterPro" id="IPR006311">
    <property type="entry name" value="TAT_signal"/>
</dbReference>
<dbReference type="GeneID" id="26011298"/>
<dbReference type="AlphaFoldDB" id="A0A0N9MKY4"/>
<proteinExistence type="predicted"/>
<protein>
    <recommendedName>
        <fullName evidence="3">Lipoprotein</fullName>
    </recommendedName>
</protein>
<evidence type="ECO:0000313" key="2">
    <source>
        <dbReference type="Proteomes" id="UP000060390"/>
    </source>
</evidence>
<dbReference type="Pfam" id="PF20127">
    <property type="entry name" value="DUF6517"/>
    <property type="match status" value="1"/>
</dbReference>
<dbReference type="PROSITE" id="PS51318">
    <property type="entry name" value="TAT"/>
    <property type="match status" value="1"/>
</dbReference>
<dbReference type="RefSeq" id="WP_079978804.1">
    <property type="nucleotide sequence ID" value="NZ_CP011564.1"/>
</dbReference>
<name>A0A0N9MKY4_9EURY</name>
<reference evidence="2" key="1">
    <citation type="submission" date="2015-05" db="EMBL/GenBank/DDBJ databases">
        <title>Complete genome sequence of Halanaeroarchaeum sulfurireducens type strain M27-SA2, a sulfate-reducer haloarchaeon from marine anoxic lake Medee.</title>
        <authorList>
            <person name="Messina E."/>
            <person name="Kublanov I.V."/>
            <person name="Toshchakov S."/>
            <person name="Arcadi E."/>
            <person name="La Spada G."/>
            <person name="La Cono V."/>
            <person name="Yakimov M.M."/>
        </authorList>
    </citation>
    <scope>NUCLEOTIDE SEQUENCE [LARGE SCALE GENOMIC DNA]</scope>
    <source>
        <strain evidence="2">M27-SA2</strain>
    </source>
</reference>
<evidence type="ECO:0008006" key="3">
    <source>
        <dbReference type="Google" id="ProtNLM"/>
    </source>
</evidence>
<organism evidence="1 2">
    <name type="scientific">Halanaeroarchaeum sulfurireducens</name>
    <dbReference type="NCBI Taxonomy" id="1604004"/>
    <lineage>
        <taxon>Archaea</taxon>
        <taxon>Methanobacteriati</taxon>
        <taxon>Methanobacteriota</taxon>
        <taxon>Stenosarchaea group</taxon>
        <taxon>Halobacteria</taxon>
        <taxon>Halobacteriales</taxon>
        <taxon>Halobacteriaceae</taxon>
        <taxon>Halanaeroarchaeum</taxon>
    </lineage>
</organism>
<reference evidence="1 2" key="2">
    <citation type="journal article" date="2016" name="Stand. Genomic Sci.">
        <title>Complete genome sequence of 'Halanaeroarchaeum sulfurireducens' M27-SA2, a sulfur-reducing and acetate-oxidizing haloarchaeon from the deep-sea hypersaline anoxic lake Medee.</title>
        <authorList>
            <person name="Messina E."/>
            <person name="Sorokin D.Y."/>
            <person name="Kublanov I.V."/>
            <person name="Toshchakov S."/>
            <person name="Lopatina A."/>
            <person name="Arcadi E."/>
            <person name="Smedile F."/>
            <person name="La Spada G."/>
            <person name="La Cono V."/>
            <person name="Yakimov M.M."/>
        </authorList>
    </citation>
    <scope>NUCLEOTIDE SEQUENCE [LARGE SCALE GENOMIC DNA]</scope>
    <source>
        <strain evidence="1 2">M27-SA2</strain>
    </source>
</reference>
<dbReference type="PROSITE" id="PS51257">
    <property type="entry name" value="PROKAR_LIPOPROTEIN"/>
    <property type="match status" value="1"/>
</dbReference>
<dbReference type="InterPro" id="IPR045396">
    <property type="entry name" value="DUF6517"/>
</dbReference>
<sequence>MDRRDFLAFAGTGALASIAGCTSALGSVAAPDVPTDELEAGGWVLQDESEETVFEENLLITVEAKSHSLSYGDEALRAAIREKTLGHVDGTMAMFAATRIQFSPDLASLPGGVGTGQIIDRTESEARSQFESRMKSAGLGNVERVGTGTLQVDTGANARLTTYEAEFPFDGVSFPVTDDRALSLSGSPIAVAGDLAVWPHDGAVLVAGGAYPAENVEETVTEELSVAITVTVDLDLGLEPERYREEVRSLVRGVT</sequence>
<evidence type="ECO:0000313" key="1">
    <source>
        <dbReference type="EMBL" id="ALG82837.1"/>
    </source>
</evidence>
<gene>
    <name evidence="1" type="ORF">HLASA_1962</name>
</gene>
<accession>A0A0N9MKY4</accession>
<dbReference type="EMBL" id="CP011564">
    <property type="protein sequence ID" value="ALG82837.1"/>
    <property type="molecule type" value="Genomic_DNA"/>
</dbReference>
<dbReference type="Proteomes" id="UP000060390">
    <property type="component" value="Chromosome"/>
</dbReference>